<protein>
    <submittedName>
        <fullName evidence="1">Uncharacterized protein</fullName>
    </submittedName>
</protein>
<feature type="non-terminal residue" evidence="1">
    <location>
        <position position="1"/>
    </location>
</feature>
<evidence type="ECO:0000313" key="1">
    <source>
        <dbReference type="EMBL" id="KZS02128.1"/>
    </source>
</evidence>
<reference evidence="1 2" key="1">
    <citation type="submission" date="2016-03" db="EMBL/GenBank/DDBJ databases">
        <title>EvidentialGene: Evidence-directed Construction of Genes on Genomes.</title>
        <authorList>
            <person name="Gilbert D.G."/>
            <person name="Choi J.-H."/>
            <person name="Mockaitis K."/>
            <person name="Colbourne J."/>
            <person name="Pfrender M."/>
        </authorList>
    </citation>
    <scope>NUCLEOTIDE SEQUENCE [LARGE SCALE GENOMIC DNA]</scope>
    <source>
        <strain evidence="1 2">Xinb3</strain>
        <tissue evidence="1">Complete organism</tissue>
    </source>
</reference>
<gene>
    <name evidence="1" type="ORF">APZ42_000954</name>
</gene>
<proteinExistence type="predicted"/>
<evidence type="ECO:0000313" key="2">
    <source>
        <dbReference type="Proteomes" id="UP000076858"/>
    </source>
</evidence>
<feature type="non-terminal residue" evidence="1">
    <location>
        <position position="44"/>
    </location>
</feature>
<organism evidence="1 2">
    <name type="scientific">Daphnia magna</name>
    <dbReference type="NCBI Taxonomy" id="35525"/>
    <lineage>
        <taxon>Eukaryota</taxon>
        <taxon>Metazoa</taxon>
        <taxon>Ecdysozoa</taxon>
        <taxon>Arthropoda</taxon>
        <taxon>Crustacea</taxon>
        <taxon>Branchiopoda</taxon>
        <taxon>Diplostraca</taxon>
        <taxon>Cladocera</taxon>
        <taxon>Anomopoda</taxon>
        <taxon>Daphniidae</taxon>
        <taxon>Daphnia</taxon>
    </lineage>
</organism>
<keyword evidence="2" id="KW-1185">Reference proteome</keyword>
<comment type="caution">
    <text evidence="1">The sequence shown here is derived from an EMBL/GenBank/DDBJ whole genome shotgun (WGS) entry which is preliminary data.</text>
</comment>
<name>A0A162EAF0_9CRUS</name>
<dbReference type="AlphaFoldDB" id="A0A162EAF0"/>
<sequence length="44" mass="5229">RLARRDKVELPVETSDRCLNLLMMAFLLFPAIKKIKRESLTQQR</sequence>
<dbReference type="OrthoDB" id="6367956at2759"/>
<accession>A0A162EAF0</accession>
<dbReference type="EMBL" id="LRGB01005245">
    <property type="protein sequence ID" value="KZS02128.1"/>
    <property type="molecule type" value="Genomic_DNA"/>
</dbReference>
<dbReference type="Proteomes" id="UP000076858">
    <property type="component" value="Unassembled WGS sequence"/>
</dbReference>